<accession>A0AAW2GFJ1</accession>
<evidence type="ECO:0000313" key="2">
    <source>
        <dbReference type="EMBL" id="KAL0125929.1"/>
    </source>
</evidence>
<dbReference type="Proteomes" id="UP001430953">
    <property type="component" value="Unassembled WGS sequence"/>
</dbReference>
<feature type="compositionally biased region" description="Gly residues" evidence="1">
    <location>
        <begin position="66"/>
        <end position="75"/>
    </location>
</feature>
<dbReference type="EMBL" id="JADYXP020000004">
    <property type="protein sequence ID" value="KAL0125929.1"/>
    <property type="molecule type" value="Genomic_DNA"/>
</dbReference>
<evidence type="ECO:0000256" key="1">
    <source>
        <dbReference type="SAM" id="MobiDB-lite"/>
    </source>
</evidence>
<proteinExistence type="predicted"/>
<protein>
    <submittedName>
        <fullName evidence="2">Uncharacterized protein</fullName>
    </submittedName>
</protein>
<comment type="caution">
    <text evidence="2">The sequence shown here is derived from an EMBL/GenBank/DDBJ whole genome shotgun (WGS) entry which is preliminary data.</text>
</comment>
<evidence type="ECO:0000313" key="3">
    <source>
        <dbReference type="Proteomes" id="UP001430953"/>
    </source>
</evidence>
<dbReference type="AlphaFoldDB" id="A0AAW2GFJ1"/>
<feature type="compositionally biased region" description="Basic residues" evidence="1">
    <location>
        <begin position="97"/>
        <end position="106"/>
    </location>
</feature>
<feature type="compositionally biased region" description="Basic and acidic residues" evidence="1">
    <location>
        <begin position="18"/>
        <end position="41"/>
    </location>
</feature>
<keyword evidence="3" id="KW-1185">Reference proteome</keyword>
<feature type="region of interest" description="Disordered" evidence="1">
    <location>
        <begin position="66"/>
        <end position="131"/>
    </location>
</feature>
<sequence>MHNLSCISRWCVSPGREENKRSYRETGGKEAGRESNNHGRAEASGMLIRQRRRRWRWRRVSLCGGGGTGGGGSGCSGEAQHPRGVRGRTCCLVRRAGAGRRRRRRQAAPSESHPGRSSGASVSQPTLRETR</sequence>
<feature type="compositionally biased region" description="Polar residues" evidence="1">
    <location>
        <begin position="118"/>
        <end position="131"/>
    </location>
</feature>
<organism evidence="2 3">
    <name type="scientific">Cardiocondyla obscurior</name>
    <dbReference type="NCBI Taxonomy" id="286306"/>
    <lineage>
        <taxon>Eukaryota</taxon>
        <taxon>Metazoa</taxon>
        <taxon>Ecdysozoa</taxon>
        <taxon>Arthropoda</taxon>
        <taxon>Hexapoda</taxon>
        <taxon>Insecta</taxon>
        <taxon>Pterygota</taxon>
        <taxon>Neoptera</taxon>
        <taxon>Endopterygota</taxon>
        <taxon>Hymenoptera</taxon>
        <taxon>Apocrita</taxon>
        <taxon>Aculeata</taxon>
        <taxon>Formicoidea</taxon>
        <taxon>Formicidae</taxon>
        <taxon>Myrmicinae</taxon>
        <taxon>Cardiocondyla</taxon>
    </lineage>
</organism>
<name>A0AAW2GFJ1_9HYME</name>
<reference evidence="2 3" key="1">
    <citation type="submission" date="2023-03" db="EMBL/GenBank/DDBJ databases">
        <title>High recombination rates correlate with genetic variation in Cardiocondyla obscurior ants.</title>
        <authorList>
            <person name="Errbii M."/>
        </authorList>
    </citation>
    <scope>NUCLEOTIDE SEQUENCE [LARGE SCALE GENOMIC DNA]</scope>
    <source>
        <strain evidence="2">Alpha-2009</strain>
        <tissue evidence="2">Whole body</tissue>
    </source>
</reference>
<gene>
    <name evidence="2" type="ORF">PUN28_004779</name>
</gene>
<feature type="region of interest" description="Disordered" evidence="1">
    <location>
        <begin position="18"/>
        <end position="47"/>
    </location>
</feature>